<accession>A0A0D0Y359</accession>
<dbReference type="EMBL" id="AWTT01000055">
    <property type="protein sequence ID" value="KIS02698.1"/>
    <property type="molecule type" value="Genomic_DNA"/>
</dbReference>
<dbReference type="InterPro" id="IPR015864">
    <property type="entry name" value="FAD_synthase"/>
</dbReference>
<evidence type="ECO:0000256" key="14">
    <source>
        <dbReference type="PIRNR" id="PIRNR004491"/>
    </source>
</evidence>
<dbReference type="PIRSF" id="PIRSF004491">
    <property type="entry name" value="FAD_Synth"/>
    <property type="match status" value="1"/>
</dbReference>
<keyword evidence="11" id="KW-0511">Multifunctional enzyme</keyword>
<dbReference type="GO" id="GO:0009231">
    <property type="term" value="P:riboflavin biosynthetic process"/>
    <property type="evidence" value="ECO:0007669"/>
    <property type="project" value="InterPro"/>
</dbReference>
<keyword evidence="8 14" id="KW-0418">Kinase</keyword>
<dbReference type="SUPFAM" id="SSF52374">
    <property type="entry name" value="Nucleotidylyl transferase"/>
    <property type="match status" value="1"/>
</dbReference>
<keyword evidence="6 14" id="KW-0548">Nucleotidyltransferase</keyword>
<protein>
    <recommendedName>
        <fullName evidence="14">Riboflavin biosynthesis protein</fullName>
    </recommendedName>
    <domain>
        <recommendedName>
            <fullName evidence="14">Riboflavin kinase</fullName>
            <ecNumber evidence="14">2.7.1.26</ecNumber>
        </recommendedName>
        <alternativeName>
            <fullName evidence="14">Flavokinase</fullName>
        </alternativeName>
    </domain>
    <domain>
        <recommendedName>
            <fullName evidence="14">FMN adenylyltransferase</fullName>
            <ecNumber evidence="14">2.7.7.2</ecNumber>
        </recommendedName>
        <alternativeName>
            <fullName evidence="14">FAD pyrophosphorylase</fullName>
        </alternativeName>
        <alternativeName>
            <fullName evidence="14">FAD synthase</fullName>
        </alternativeName>
    </domain>
</protein>
<dbReference type="GO" id="GO:0006747">
    <property type="term" value="P:FAD biosynthetic process"/>
    <property type="evidence" value="ECO:0007669"/>
    <property type="project" value="UniProtKB-UniRule"/>
</dbReference>
<dbReference type="UniPathway" id="UPA00277">
    <property type="reaction ID" value="UER00407"/>
</dbReference>
<dbReference type="Pfam" id="PF01687">
    <property type="entry name" value="Flavokinase"/>
    <property type="match status" value="1"/>
</dbReference>
<comment type="pathway">
    <text evidence="2 14">Cofactor biosynthesis; FMN biosynthesis; FMN from riboflavin (ATP route): step 1/1.</text>
</comment>
<dbReference type="InterPro" id="IPR023465">
    <property type="entry name" value="Riboflavin_kinase_dom_sf"/>
</dbReference>
<dbReference type="Gene3D" id="3.40.50.620">
    <property type="entry name" value="HUPs"/>
    <property type="match status" value="1"/>
</dbReference>
<keyword evidence="10 14" id="KW-0067">ATP-binding</keyword>
<dbReference type="GO" id="GO:0005524">
    <property type="term" value="F:ATP binding"/>
    <property type="evidence" value="ECO:0007669"/>
    <property type="project" value="UniProtKB-UniRule"/>
</dbReference>
<evidence type="ECO:0000256" key="13">
    <source>
        <dbReference type="ARBA" id="ARBA00049494"/>
    </source>
</evidence>
<evidence type="ECO:0000256" key="6">
    <source>
        <dbReference type="ARBA" id="ARBA00022695"/>
    </source>
</evidence>
<reference evidence="16 17" key="1">
    <citation type="submission" date="2013-08" db="EMBL/GenBank/DDBJ databases">
        <title>Lactobacillus wasatchii sp. WDC04, a late gas producing bacteria isolated from aged chedder cheese.</title>
        <authorList>
            <person name="Oberg C.J."/>
            <person name="Culumber M."/>
            <person name="McMahon D.J."/>
            <person name="Broadbent J.R."/>
            <person name="Oberg T.S."/>
            <person name="Ortaki F."/>
        </authorList>
    </citation>
    <scope>NUCLEOTIDE SEQUENCE [LARGE SCALE GENOMIC DNA]</scope>
    <source>
        <strain evidence="16 17">WDC04</strain>
    </source>
</reference>
<evidence type="ECO:0000256" key="4">
    <source>
        <dbReference type="ARBA" id="ARBA00022643"/>
    </source>
</evidence>
<evidence type="ECO:0000256" key="7">
    <source>
        <dbReference type="ARBA" id="ARBA00022741"/>
    </source>
</evidence>
<dbReference type="Proteomes" id="UP000032279">
    <property type="component" value="Unassembled WGS sequence"/>
</dbReference>
<keyword evidence="5 14" id="KW-0808">Transferase</keyword>
<evidence type="ECO:0000256" key="1">
    <source>
        <dbReference type="ARBA" id="ARBA00004726"/>
    </source>
</evidence>
<dbReference type="InterPro" id="IPR014729">
    <property type="entry name" value="Rossmann-like_a/b/a_fold"/>
</dbReference>
<dbReference type="InterPro" id="IPR015865">
    <property type="entry name" value="Riboflavin_kinase_bac/euk"/>
</dbReference>
<organism evidence="16 17">
    <name type="scientific">Paucilactobacillus wasatchensis</name>
    <dbReference type="NCBI Taxonomy" id="1335616"/>
    <lineage>
        <taxon>Bacteria</taxon>
        <taxon>Bacillati</taxon>
        <taxon>Bacillota</taxon>
        <taxon>Bacilli</taxon>
        <taxon>Lactobacillales</taxon>
        <taxon>Lactobacillaceae</taxon>
        <taxon>Paucilactobacillus</taxon>
    </lineage>
</organism>
<dbReference type="PATRIC" id="fig|1335616.4.peg.1734"/>
<comment type="caution">
    <text evidence="16">The sequence shown here is derived from an EMBL/GenBank/DDBJ whole genome shotgun (WGS) entry which is preliminary data.</text>
</comment>
<dbReference type="GO" id="GO:0008531">
    <property type="term" value="F:riboflavin kinase activity"/>
    <property type="evidence" value="ECO:0007669"/>
    <property type="project" value="UniProtKB-UniRule"/>
</dbReference>
<evidence type="ECO:0000256" key="12">
    <source>
        <dbReference type="ARBA" id="ARBA00047880"/>
    </source>
</evidence>
<dbReference type="CDD" id="cd02064">
    <property type="entry name" value="FAD_synthetase_N"/>
    <property type="match status" value="1"/>
</dbReference>
<comment type="pathway">
    <text evidence="1 14">Cofactor biosynthesis; FAD biosynthesis; FAD from FMN: step 1/1.</text>
</comment>
<gene>
    <name evidence="16" type="ORF">WDC_1725</name>
</gene>
<keyword evidence="7 14" id="KW-0547">Nucleotide-binding</keyword>
<comment type="catalytic activity">
    <reaction evidence="13 14">
        <text>FMN + ATP + H(+) = FAD + diphosphate</text>
        <dbReference type="Rhea" id="RHEA:17237"/>
        <dbReference type="ChEBI" id="CHEBI:15378"/>
        <dbReference type="ChEBI" id="CHEBI:30616"/>
        <dbReference type="ChEBI" id="CHEBI:33019"/>
        <dbReference type="ChEBI" id="CHEBI:57692"/>
        <dbReference type="ChEBI" id="CHEBI:58210"/>
        <dbReference type="EC" id="2.7.7.2"/>
    </reaction>
</comment>
<dbReference type="PANTHER" id="PTHR22749:SF6">
    <property type="entry name" value="RIBOFLAVIN KINASE"/>
    <property type="match status" value="1"/>
</dbReference>
<evidence type="ECO:0000256" key="5">
    <source>
        <dbReference type="ARBA" id="ARBA00022679"/>
    </source>
</evidence>
<dbReference type="Gene3D" id="2.40.30.30">
    <property type="entry name" value="Riboflavin kinase-like"/>
    <property type="match status" value="1"/>
</dbReference>
<sequence length="319" mass="36086">MQIIHIHHPFDPQQIKVDDVVLAMGFFDGVHRGHQAVIKRAKKIANNKNLPLAVLTYDHHPAIVYQSSEQPLTYLSPLTRKLALMKQLDVDIVYVVSFTSALSALTPQEFVNQYIVGFHATVAVAGFDHTYGPKQVATMANLPKYAQGRFEVETVTPELQNGEKISSTKIRALLDRGAIEQANQLFNYQYQTSGIIVHGEARGRELGFPTANIQWPTDERMPSVGVYVVMLKIGEQWLRGMASIGYNITFGNQRPKTLEIYLLDFDQAIYGENVQVKWIKRLRNEIKYTTAADLVEQLKQDEIDTRRTFATVTNSPNLQ</sequence>
<dbReference type="EC" id="2.7.7.2" evidence="14"/>
<dbReference type="RefSeq" id="WP_044011415.1">
    <property type="nucleotide sequence ID" value="NZ_AWTT01000055.1"/>
</dbReference>
<keyword evidence="17" id="KW-1185">Reference proteome</keyword>
<evidence type="ECO:0000256" key="8">
    <source>
        <dbReference type="ARBA" id="ARBA00022777"/>
    </source>
</evidence>
<dbReference type="InterPro" id="IPR023468">
    <property type="entry name" value="Riboflavin_kinase"/>
</dbReference>
<feature type="domain" description="Riboflavin kinase" evidence="15">
    <location>
        <begin position="185"/>
        <end position="310"/>
    </location>
</feature>
<evidence type="ECO:0000313" key="17">
    <source>
        <dbReference type="Proteomes" id="UP000032279"/>
    </source>
</evidence>
<comment type="similarity">
    <text evidence="14">Belongs to the ribF family.</text>
</comment>
<dbReference type="FunFam" id="3.40.50.620:FF:000021">
    <property type="entry name" value="Riboflavin biosynthesis protein"/>
    <property type="match status" value="1"/>
</dbReference>
<evidence type="ECO:0000259" key="15">
    <source>
        <dbReference type="SMART" id="SM00904"/>
    </source>
</evidence>
<dbReference type="PANTHER" id="PTHR22749">
    <property type="entry name" value="RIBOFLAVIN KINASE/FMN ADENYLYLTRANSFERASE"/>
    <property type="match status" value="1"/>
</dbReference>
<dbReference type="UniPathway" id="UPA00276">
    <property type="reaction ID" value="UER00406"/>
</dbReference>
<dbReference type="NCBIfam" id="TIGR00083">
    <property type="entry name" value="ribF"/>
    <property type="match status" value="1"/>
</dbReference>
<evidence type="ECO:0000256" key="3">
    <source>
        <dbReference type="ARBA" id="ARBA00022630"/>
    </source>
</evidence>
<dbReference type="EC" id="2.7.1.26" evidence="14"/>
<dbReference type="OrthoDB" id="9803667at2"/>
<evidence type="ECO:0000256" key="2">
    <source>
        <dbReference type="ARBA" id="ARBA00005201"/>
    </source>
</evidence>
<evidence type="ECO:0000256" key="11">
    <source>
        <dbReference type="ARBA" id="ARBA00023268"/>
    </source>
</evidence>
<dbReference type="AlphaFoldDB" id="A0A0D0Y359"/>
<evidence type="ECO:0000256" key="10">
    <source>
        <dbReference type="ARBA" id="ARBA00022840"/>
    </source>
</evidence>
<comment type="catalytic activity">
    <reaction evidence="12 14">
        <text>riboflavin + ATP = FMN + ADP + H(+)</text>
        <dbReference type="Rhea" id="RHEA:14357"/>
        <dbReference type="ChEBI" id="CHEBI:15378"/>
        <dbReference type="ChEBI" id="CHEBI:30616"/>
        <dbReference type="ChEBI" id="CHEBI:57986"/>
        <dbReference type="ChEBI" id="CHEBI:58210"/>
        <dbReference type="ChEBI" id="CHEBI:456216"/>
        <dbReference type="EC" id="2.7.1.26"/>
    </reaction>
</comment>
<proteinExistence type="inferred from homology"/>
<dbReference type="InterPro" id="IPR002606">
    <property type="entry name" value="Riboflavin_kinase_bac"/>
</dbReference>
<dbReference type="STRING" id="1335616.WDC_1725"/>
<keyword evidence="4 14" id="KW-0288">FMN</keyword>
<dbReference type="Pfam" id="PF06574">
    <property type="entry name" value="FAD_syn"/>
    <property type="match status" value="1"/>
</dbReference>
<dbReference type="GO" id="GO:0003919">
    <property type="term" value="F:FMN adenylyltransferase activity"/>
    <property type="evidence" value="ECO:0007669"/>
    <property type="project" value="UniProtKB-UniRule"/>
</dbReference>
<keyword evidence="9 14" id="KW-0274">FAD</keyword>
<dbReference type="GO" id="GO:0009398">
    <property type="term" value="P:FMN biosynthetic process"/>
    <property type="evidence" value="ECO:0007669"/>
    <property type="project" value="UniProtKB-UniRule"/>
</dbReference>
<dbReference type="SUPFAM" id="SSF82114">
    <property type="entry name" value="Riboflavin kinase-like"/>
    <property type="match status" value="1"/>
</dbReference>
<dbReference type="SMART" id="SM00904">
    <property type="entry name" value="Flavokinase"/>
    <property type="match status" value="1"/>
</dbReference>
<evidence type="ECO:0000256" key="9">
    <source>
        <dbReference type="ARBA" id="ARBA00022827"/>
    </source>
</evidence>
<keyword evidence="3 14" id="KW-0285">Flavoprotein</keyword>
<evidence type="ECO:0000313" key="16">
    <source>
        <dbReference type="EMBL" id="KIS02698.1"/>
    </source>
</evidence>
<name>A0A0D0Y359_9LACO</name>